<evidence type="ECO:0000313" key="3">
    <source>
        <dbReference type="EMBL" id="CAV01946.1"/>
    </source>
</evidence>
<evidence type="ECO:0000313" key="4">
    <source>
        <dbReference type="Proteomes" id="UP000000746"/>
    </source>
</evidence>
<dbReference type="KEGG" id="eck:EC55989_4901"/>
<dbReference type="Pfam" id="PF18818">
    <property type="entry name" value="MPTase-PolyVal"/>
    <property type="match status" value="1"/>
</dbReference>
<evidence type="ECO:0000259" key="2">
    <source>
        <dbReference type="Pfam" id="PF18818"/>
    </source>
</evidence>
<name>B7LDP6_ECO55</name>
<evidence type="ECO:0000259" key="1">
    <source>
        <dbReference type="Pfam" id="PF08401"/>
    </source>
</evidence>
<feature type="domain" description="N-terminal" evidence="1">
    <location>
        <begin position="48"/>
        <end position="173"/>
    </location>
</feature>
<evidence type="ECO:0008006" key="5">
    <source>
        <dbReference type="Google" id="ProtNLM"/>
    </source>
</evidence>
<gene>
    <name evidence="3" type="ordered locus">EC55989_4901</name>
</gene>
<accession>B7LDP6</accession>
<sequence>MKITTCWLLPFTPADYLSILYSSCRATPDRERCTRLLYHEVTLMNRSNDLYQKVTDEIIAALEKGVLPWVRPWREGEPVVPMNALSGRFYHGINIPLLWNSAERQGYENDRWLTFTQIRNAGGNIHKGERSTLAVFYLPQQREVVDSNGNTVLDADGNPKVMSYAVVREFRLFNIQQCEGLPEAFSQPVVMVDDPIAATEQVTRQSAVMITHRRQNRAYYSPGRDCIIMPHPEQFTSREDYYGTLLHELTHATGHASRLNRDGITAGKHTFGDPTYSFEELVAEMGAAFLCAHVGIQSKLQHDSYIASWLKVLQQDKKAIFRASGLARNACEYLLERAQQPVSAERMTFISTAEHPALPFFSTPINLRNPINSFAPNLTAPKGKIQRVKGKRVKGERAYPKRGFPSSFELQVRWLSSLTPVTYLCKLQGIHCVTAFLHLKIHWE</sequence>
<organism evidence="3 4">
    <name type="scientific">Escherichia coli (strain 55989 / EAEC)</name>
    <dbReference type="NCBI Taxonomy" id="585055"/>
    <lineage>
        <taxon>Bacteria</taxon>
        <taxon>Pseudomonadati</taxon>
        <taxon>Pseudomonadota</taxon>
        <taxon>Gammaproteobacteria</taxon>
        <taxon>Enterobacterales</taxon>
        <taxon>Enterobacteriaceae</taxon>
        <taxon>Escherichia</taxon>
    </lineage>
</organism>
<reference evidence="4" key="1">
    <citation type="journal article" date="2009" name="PLoS Genet.">
        <title>Organised genome dynamics in the Escherichia coli species results in highly diverse adaptive paths.</title>
        <authorList>
            <person name="Touchon M."/>
            <person name="Hoede C."/>
            <person name="Tenaillon O."/>
            <person name="Barbe V."/>
            <person name="Baeriswyl S."/>
            <person name="Bidet P."/>
            <person name="Bingen E."/>
            <person name="Bonacorsi S."/>
            <person name="Bouchier C."/>
            <person name="Bouvet O."/>
            <person name="Calteau A."/>
            <person name="Chiapello H."/>
            <person name="Clermont O."/>
            <person name="Cruveiller S."/>
            <person name="Danchin A."/>
            <person name="Diard M."/>
            <person name="Dossat C."/>
            <person name="Karoui M.E."/>
            <person name="Frapy E."/>
            <person name="Garry L."/>
            <person name="Ghigo J.M."/>
            <person name="Gilles A.M."/>
            <person name="Johnson J."/>
            <person name="Le Bouguenec C."/>
            <person name="Lescat M."/>
            <person name="Mangenot S."/>
            <person name="Martinez-Jehanne V."/>
            <person name="Matic I."/>
            <person name="Nassif X."/>
            <person name="Oztas S."/>
            <person name="Petit M.A."/>
            <person name="Pichon C."/>
            <person name="Rouy Z."/>
            <person name="Ruf C.S."/>
            <person name="Schneider D."/>
            <person name="Tourret J."/>
            <person name="Vacherie B."/>
            <person name="Vallenet D."/>
            <person name="Medigue C."/>
            <person name="Rocha E.P.C."/>
            <person name="Denamur E."/>
        </authorList>
    </citation>
    <scope>NUCLEOTIDE SEQUENCE [LARGE SCALE GENOMIC DNA]</scope>
    <source>
        <strain evidence="4">55989 / EAEC</strain>
    </source>
</reference>
<dbReference type="Proteomes" id="UP000000746">
    <property type="component" value="Chromosome"/>
</dbReference>
<keyword evidence="4" id="KW-1185">Reference proteome</keyword>
<dbReference type="GO" id="GO:0003697">
    <property type="term" value="F:single-stranded DNA binding"/>
    <property type="evidence" value="ECO:0007669"/>
    <property type="project" value="InterPro"/>
</dbReference>
<proteinExistence type="predicted"/>
<dbReference type="InterPro" id="IPR013610">
    <property type="entry name" value="ArdC_N"/>
</dbReference>
<dbReference type="AlphaFoldDB" id="B7LDP6"/>
<dbReference type="InterPro" id="IPR041459">
    <property type="entry name" value="MPTase-PolyVal"/>
</dbReference>
<protein>
    <recommendedName>
        <fullName evidence="5">Antirestriction protein</fullName>
    </recommendedName>
</protein>
<feature type="domain" description="Polyvalent protein metallopeptidase" evidence="2">
    <location>
        <begin position="199"/>
        <end position="324"/>
    </location>
</feature>
<dbReference type="Pfam" id="PF08401">
    <property type="entry name" value="ArdcN"/>
    <property type="match status" value="1"/>
</dbReference>
<dbReference type="HOGENOM" id="CLU_041111_0_2_6"/>
<dbReference type="EMBL" id="CU928145">
    <property type="protein sequence ID" value="CAV01946.1"/>
    <property type="molecule type" value="Genomic_DNA"/>
</dbReference>